<dbReference type="Gene3D" id="1.10.10.10">
    <property type="entry name" value="Winged helix-like DNA-binding domain superfamily/Winged helix DNA-binding domain"/>
    <property type="match status" value="1"/>
</dbReference>
<organism evidence="1 2">
    <name type="scientific">Salinicoccus halitifaciens</name>
    <dbReference type="NCBI Taxonomy" id="1073415"/>
    <lineage>
        <taxon>Bacteria</taxon>
        <taxon>Bacillati</taxon>
        <taxon>Bacillota</taxon>
        <taxon>Bacilli</taxon>
        <taxon>Bacillales</taxon>
        <taxon>Staphylococcaceae</taxon>
        <taxon>Salinicoccus</taxon>
    </lineage>
</organism>
<protein>
    <recommendedName>
        <fullName evidence="3">Helix-turn-helix domain-containing protein</fullName>
    </recommendedName>
</protein>
<sequence length="266" mass="30877">MSTLKLEQYINFESLEEMNHHVSLHVKNNNLNDTQYKLLTVLAQYSCKYLGASYLKLDTLAGLLDVSKRTVQRNLNVLVELEIIEKVHCFRKIRGGFGASIFIIKEYIEEDDHSDLSTRNNSQDTAGERLRERLKKTNTTFSKSKYNNSVVPNSSDAQREYNLSYKDVVPSFIPTRLGEYMIKFFDSATVTRLYNSMSNALRVYKGREEFGSEHIVDWMYRATNALILAIKNHRHNPQKYSAVKNMYSYVYQTALNIAVKDEFSYV</sequence>
<dbReference type="EMBL" id="JBDZDV010000001">
    <property type="protein sequence ID" value="MET3109734.1"/>
    <property type="molecule type" value="Genomic_DNA"/>
</dbReference>
<evidence type="ECO:0000313" key="2">
    <source>
        <dbReference type="Proteomes" id="UP001549019"/>
    </source>
</evidence>
<accession>A0ABV2E5Q4</accession>
<dbReference type="Pfam" id="PF13730">
    <property type="entry name" value="HTH_36"/>
    <property type="match status" value="1"/>
</dbReference>
<dbReference type="InterPro" id="IPR036388">
    <property type="entry name" value="WH-like_DNA-bd_sf"/>
</dbReference>
<dbReference type="RefSeq" id="WP_230820925.1">
    <property type="nucleotide sequence ID" value="NZ_JAJNCU010000001.1"/>
</dbReference>
<comment type="caution">
    <text evidence="1">The sequence shown here is derived from an EMBL/GenBank/DDBJ whole genome shotgun (WGS) entry which is preliminary data.</text>
</comment>
<dbReference type="Proteomes" id="UP001549019">
    <property type="component" value="Unassembled WGS sequence"/>
</dbReference>
<name>A0ABV2E5Q4_9STAP</name>
<dbReference type="InterPro" id="IPR036390">
    <property type="entry name" value="WH_DNA-bd_sf"/>
</dbReference>
<evidence type="ECO:0008006" key="3">
    <source>
        <dbReference type="Google" id="ProtNLM"/>
    </source>
</evidence>
<reference evidence="1 2" key="1">
    <citation type="submission" date="2024-05" db="EMBL/GenBank/DDBJ databases">
        <title>Genomic Encyclopedia of Type Strains, Phase IV (KMG-IV): sequencing the most valuable type-strain genomes for metagenomic binning, comparative biology and taxonomic classification.</title>
        <authorList>
            <person name="Goeker M."/>
        </authorList>
    </citation>
    <scope>NUCLEOTIDE SEQUENCE [LARGE SCALE GENOMIC DNA]</scope>
    <source>
        <strain evidence="1 2">DSM 25286</strain>
    </source>
</reference>
<proteinExistence type="predicted"/>
<gene>
    <name evidence="1" type="ORF">ABHD89_000122</name>
</gene>
<keyword evidence="2" id="KW-1185">Reference proteome</keyword>
<dbReference type="SUPFAM" id="SSF46785">
    <property type="entry name" value="Winged helix' DNA-binding domain"/>
    <property type="match status" value="1"/>
</dbReference>
<evidence type="ECO:0000313" key="1">
    <source>
        <dbReference type="EMBL" id="MET3109734.1"/>
    </source>
</evidence>